<proteinExistence type="predicted"/>
<feature type="domain" description="Laminin G" evidence="3">
    <location>
        <begin position="538"/>
        <end position="720"/>
    </location>
</feature>
<feature type="disulfide bond" evidence="2">
    <location>
        <begin position="511"/>
        <end position="520"/>
    </location>
</feature>
<gene>
    <name evidence="5" type="ORF">CVLEPA_LOCUS20816</name>
</gene>
<dbReference type="CDD" id="cd00110">
    <property type="entry name" value="LamG"/>
    <property type="match status" value="3"/>
</dbReference>
<feature type="disulfide bond" evidence="2">
    <location>
        <begin position="271"/>
        <end position="288"/>
    </location>
</feature>
<dbReference type="CDD" id="cd00054">
    <property type="entry name" value="EGF_CA"/>
    <property type="match status" value="2"/>
</dbReference>
<dbReference type="SMART" id="SM00181">
    <property type="entry name" value="EGF"/>
    <property type="match status" value="3"/>
</dbReference>
<feature type="disulfide bond" evidence="2">
    <location>
        <begin position="245"/>
        <end position="254"/>
    </location>
</feature>
<dbReference type="PROSITE" id="PS00022">
    <property type="entry name" value="EGF_1"/>
    <property type="match status" value="2"/>
</dbReference>
<dbReference type="Gene3D" id="2.10.25.10">
    <property type="entry name" value="Laminin"/>
    <property type="match status" value="3"/>
</dbReference>
<dbReference type="EMBL" id="CAWYQH010000108">
    <property type="protein sequence ID" value="CAK8688853.1"/>
    <property type="molecule type" value="Genomic_DNA"/>
</dbReference>
<dbReference type="PANTHER" id="PTHR15036:SF83">
    <property type="entry name" value="AGRIN"/>
    <property type="match status" value="1"/>
</dbReference>
<evidence type="ECO:0000313" key="5">
    <source>
        <dbReference type="EMBL" id="CAK8688853.1"/>
    </source>
</evidence>
<reference evidence="5 6" key="1">
    <citation type="submission" date="2024-02" db="EMBL/GenBank/DDBJ databases">
        <authorList>
            <person name="Daric V."/>
            <person name="Darras S."/>
        </authorList>
    </citation>
    <scope>NUCLEOTIDE SEQUENCE [LARGE SCALE GENOMIC DNA]</scope>
</reference>
<evidence type="ECO:0000259" key="4">
    <source>
        <dbReference type="PROSITE" id="PS50026"/>
    </source>
</evidence>
<feature type="domain" description="EGF-like" evidence="4">
    <location>
        <begin position="215"/>
        <end position="255"/>
    </location>
</feature>
<keyword evidence="2" id="KW-0245">EGF-like domain</keyword>
<dbReference type="InterPro" id="IPR001791">
    <property type="entry name" value="Laminin_G"/>
</dbReference>
<evidence type="ECO:0000313" key="6">
    <source>
        <dbReference type="Proteomes" id="UP001642483"/>
    </source>
</evidence>
<evidence type="ECO:0000256" key="2">
    <source>
        <dbReference type="PROSITE-ProRule" id="PRU00076"/>
    </source>
</evidence>
<keyword evidence="1 2" id="KW-1015">Disulfide bond</keyword>
<dbReference type="SMART" id="SM00179">
    <property type="entry name" value="EGF_CA"/>
    <property type="match status" value="2"/>
</dbReference>
<dbReference type="SUPFAM" id="SSF57196">
    <property type="entry name" value="EGF/Laminin"/>
    <property type="match status" value="1"/>
</dbReference>
<feature type="domain" description="EGF-like" evidence="4">
    <location>
        <begin position="262"/>
        <end position="300"/>
    </location>
</feature>
<name>A0ABP0GAL9_CLALP</name>
<dbReference type="SMART" id="SM00282">
    <property type="entry name" value="LamG"/>
    <property type="match status" value="3"/>
</dbReference>
<evidence type="ECO:0000256" key="1">
    <source>
        <dbReference type="ARBA" id="ARBA00023157"/>
    </source>
</evidence>
<feature type="domain" description="EGF-like" evidence="4">
    <location>
        <begin position="485"/>
        <end position="521"/>
    </location>
</feature>
<dbReference type="PROSITE" id="PS50026">
    <property type="entry name" value="EGF_3"/>
    <property type="match status" value="3"/>
</dbReference>
<comment type="caution">
    <text evidence="5">The sequence shown here is derived from an EMBL/GenBank/DDBJ whole genome shotgun (WGS) entry which is preliminary data.</text>
</comment>
<dbReference type="PROSITE" id="PS50025">
    <property type="entry name" value="LAM_G_DOMAIN"/>
    <property type="match status" value="3"/>
</dbReference>
<organism evidence="5 6">
    <name type="scientific">Clavelina lepadiformis</name>
    <name type="common">Light-bulb sea squirt</name>
    <name type="synonym">Ascidia lepadiformis</name>
    <dbReference type="NCBI Taxonomy" id="159417"/>
    <lineage>
        <taxon>Eukaryota</taxon>
        <taxon>Metazoa</taxon>
        <taxon>Chordata</taxon>
        <taxon>Tunicata</taxon>
        <taxon>Ascidiacea</taxon>
        <taxon>Aplousobranchia</taxon>
        <taxon>Clavelinidae</taxon>
        <taxon>Clavelina</taxon>
    </lineage>
</organism>
<dbReference type="PANTHER" id="PTHR15036">
    <property type="entry name" value="PIKACHURIN-LIKE PROTEIN"/>
    <property type="match status" value="1"/>
</dbReference>
<protein>
    <recommendedName>
        <fullName evidence="7">Agrin</fullName>
    </recommendedName>
</protein>
<comment type="caution">
    <text evidence="2">Lacks conserved residue(s) required for the propagation of feature annotation.</text>
</comment>
<feature type="domain" description="Laminin G" evidence="3">
    <location>
        <begin position="35"/>
        <end position="214"/>
    </location>
</feature>
<dbReference type="InterPro" id="IPR001881">
    <property type="entry name" value="EGF-like_Ca-bd_dom"/>
</dbReference>
<dbReference type="Proteomes" id="UP001642483">
    <property type="component" value="Unassembled WGS sequence"/>
</dbReference>
<dbReference type="InterPro" id="IPR050372">
    <property type="entry name" value="Neurexin-related_CASP"/>
</dbReference>
<accession>A0ABP0GAL9</accession>
<feature type="disulfide bond" evidence="2">
    <location>
        <begin position="290"/>
        <end position="299"/>
    </location>
</feature>
<keyword evidence="6" id="KW-1185">Reference proteome</keyword>
<sequence>MDDAYSSRVLPDRDSSHFGMEMTPHVREYEEDLEWSTPQFGGASYLEFEKLPSSVFSAITITMSFRTFDAEGLLFFSAQRELNRDFISLAVKQGYVEFRFDTGSGPLRLRSRRPVDDGGWHKIVARRNRRDGMLMLDDDSGVQGTAPGKTAGLNLHINVYVGGYTFNMEERIRDQAGVNKGLTGCIRSLAVDEDKLLGAPTPSKCIGSSRIAECSWSPCFPNPCNNSADCFITRQGDRFTNKCQCKDKFEGPRCEREVMEKKIDPCASNPCHPSANCSSATDQDGFNCICPPGRSDSLCNTVTHSPAYMPSFVGDSYIQRESLGSTVKSRMEIEVLFYCRQPDGLIFYNGQKKSGKGDFVALNLRDGHLEFLYNLGQGIATIRSTSPVTLGDWHLARVSRDMTRGEMSVDGGVPERGRSPGENFHLNVKLPLYLGGVPQYNKMLRSYGIRNGLDGALQKFTVNGMNIPLFVDNLTNTSYNVQPFNGHACYHNPCLNGGACLPNRAEYSCACAPRHVGERCEEESIDLLSDQVLRDQSESGVYFDGKAKAMYNNYVKSISRSLRHNAYQIRIRTKRPHGLLLMAGKARRTDRMSGDYLALAVTDGKVHLRYDLGSGPAHVISDDRIDNGEWTTINVERIDKEATLQVNNGLVQHVTSPGKTRKLNTDGFLWLGGIDYQPRGIGLYKSFFHSFVGCVSRFMVHGEEILLREDALNSPDLPSCS</sequence>
<dbReference type="Pfam" id="PF00008">
    <property type="entry name" value="EGF"/>
    <property type="match status" value="1"/>
</dbReference>
<dbReference type="Gene3D" id="2.60.120.200">
    <property type="match status" value="3"/>
</dbReference>
<dbReference type="InterPro" id="IPR013320">
    <property type="entry name" value="ConA-like_dom_sf"/>
</dbReference>
<dbReference type="InterPro" id="IPR000742">
    <property type="entry name" value="EGF"/>
</dbReference>
<dbReference type="SUPFAM" id="SSF49899">
    <property type="entry name" value="Concanavalin A-like lectins/glucanases"/>
    <property type="match status" value="3"/>
</dbReference>
<dbReference type="Pfam" id="PF00054">
    <property type="entry name" value="Laminin_G_1"/>
    <property type="match status" value="3"/>
</dbReference>
<feature type="domain" description="Laminin G" evidence="3">
    <location>
        <begin position="307"/>
        <end position="489"/>
    </location>
</feature>
<evidence type="ECO:0000259" key="3">
    <source>
        <dbReference type="PROSITE" id="PS50025"/>
    </source>
</evidence>
<evidence type="ECO:0008006" key="7">
    <source>
        <dbReference type="Google" id="ProtNLM"/>
    </source>
</evidence>